<feature type="domain" description="PurM-like N-terminal" evidence="16">
    <location>
        <begin position="68"/>
        <end position="170"/>
    </location>
</feature>
<sequence>MSKLTYAQAGVDIDAYERAKDEFAKIIKETNAKSQFADCVVAGLGSFGAVFHTAKAAKKLGIENFADVESIDSVGTKVKIAHMMGRYDTVGHDMVGHSCGDILAQGAIPLVFGDYIAVEKLEPRIVVEIISGVARACENAGLILHYGEVAEMPKVYQEGHFDLVGNIRGVVDLDNVITGVNIKPGDTLVGVSSSGLHTNGFSMVNRVFFGDKKYSLTGQVPFSGKSLGEELLTPHRNYTKPLTELFSKKVIKGIAHITGGGLPGNVVRILPEHVQAKIKLGSWETLPIFLHIQKEGGIEDNEMRRTFNMGVGLVLVCELEKSKEIRQVFEKYGMRTFEIGSVEEGERGVIFE</sequence>
<dbReference type="Pfam" id="PF00586">
    <property type="entry name" value="AIRS"/>
    <property type="match status" value="1"/>
</dbReference>
<dbReference type="AlphaFoldDB" id="A0A2H0VGF2"/>
<comment type="catalytic activity">
    <reaction evidence="14 15">
        <text>2-formamido-N(1)-(5-O-phospho-beta-D-ribosyl)acetamidine + ATP = 5-amino-1-(5-phospho-beta-D-ribosyl)imidazole + ADP + phosphate + H(+)</text>
        <dbReference type="Rhea" id="RHEA:23032"/>
        <dbReference type="ChEBI" id="CHEBI:15378"/>
        <dbReference type="ChEBI" id="CHEBI:30616"/>
        <dbReference type="ChEBI" id="CHEBI:43474"/>
        <dbReference type="ChEBI" id="CHEBI:137981"/>
        <dbReference type="ChEBI" id="CHEBI:147287"/>
        <dbReference type="ChEBI" id="CHEBI:456216"/>
        <dbReference type="EC" id="6.3.3.1"/>
    </reaction>
</comment>
<evidence type="ECO:0000256" key="4">
    <source>
        <dbReference type="ARBA" id="ARBA00013047"/>
    </source>
</evidence>
<dbReference type="SUPFAM" id="SSF55326">
    <property type="entry name" value="PurM N-terminal domain-like"/>
    <property type="match status" value="1"/>
</dbReference>
<dbReference type="Gene3D" id="3.30.1330.10">
    <property type="entry name" value="PurM-like, N-terminal domain"/>
    <property type="match status" value="1"/>
</dbReference>
<dbReference type="HAMAP" id="MF_00741">
    <property type="entry name" value="AIRS"/>
    <property type="match status" value="1"/>
</dbReference>
<evidence type="ECO:0000256" key="8">
    <source>
        <dbReference type="ARBA" id="ARBA00022741"/>
    </source>
</evidence>
<dbReference type="InterPro" id="IPR036921">
    <property type="entry name" value="PurM-like_N_sf"/>
</dbReference>
<proteinExistence type="inferred from homology"/>
<dbReference type="GO" id="GO:0004641">
    <property type="term" value="F:phosphoribosylformylglycinamidine cyclo-ligase activity"/>
    <property type="evidence" value="ECO:0007669"/>
    <property type="project" value="UniProtKB-UniRule"/>
</dbReference>
<dbReference type="InterPro" id="IPR004733">
    <property type="entry name" value="PurM_cligase"/>
</dbReference>
<evidence type="ECO:0000256" key="10">
    <source>
        <dbReference type="ARBA" id="ARBA00022840"/>
    </source>
</evidence>
<comment type="similarity">
    <text evidence="3 15">Belongs to the AIR synthase family.</text>
</comment>
<keyword evidence="8 15" id="KW-0547">Nucleotide-binding</keyword>
<dbReference type="FunFam" id="3.90.650.10:FF:000011">
    <property type="entry name" value="Phosphoribosylformylglycinamidine cyclo-ligase"/>
    <property type="match status" value="1"/>
</dbReference>
<keyword evidence="6 15" id="KW-0963">Cytoplasm</keyword>
<comment type="caution">
    <text evidence="18">The sequence shown here is derived from an EMBL/GenBank/DDBJ whole genome shotgun (WGS) entry which is preliminary data.</text>
</comment>
<dbReference type="PANTHER" id="PTHR10520">
    <property type="entry name" value="TRIFUNCTIONAL PURINE BIOSYNTHETIC PROTEIN ADENOSINE-3-RELATED"/>
    <property type="match status" value="1"/>
</dbReference>
<dbReference type="GO" id="GO:0046084">
    <property type="term" value="P:adenine biosynthetic process"/>
    <property type="evidence" value="ECO:0007669"/>
    <property type="project" value="TreeGrafter"/>
</dbReference>
<evidence type="ECO:0000256" key="3">
    <source>
        <dbReference type="ARBA" id="ARBA00010280"/>
    </source>
</evidence>
<evidence type="ECO:0000259" key="16">
    <source>
        <dbReference type="Pfam" id="PF00586"/>
    </source>
</evidence>
<reference evidence="19" key="1">
    <citation type="submission" date="2017-09" db="EMBL/GenBank/DDBJ databases">
        <title>Depth-based differentiation of microbial function through sediment-hosted aquifers and enrichment of novel symbionts in the deep terrestrial subsurface.</title>
        <authorList>
            <person name="Probst A.J."/>
            <person name="Ladd B."/>
            <person name="Jarett J.K."/>
            <person name="Geller-Mcgrath D.E."/>
            <person name="Sieber C.M.K."/>
            <person name="Emerson J.B."/>
            <person name="Anantharaman K."/>
            <person name="Thomas B.C."/>
            <person name="Malmstrom R."/>
            <person name="Stieglmeier M."/>
            <person name="Klingl A."/>
            <person name="Woyke T."/>
            <person name="Ryan C.M."/>
            <person name="Banfield J.F."/>
        </authorList>
    </citation>
    <scope>NUCLEOTIDE SEQUENCE [LARGE SCALE GENOMIC DNA]</scope>
</reference>
<evidence type="ECO:0000313" key="18">
    <source>
        <dbReference type="EMBL" id="PIR97439.1"/>
    </source>
</evidence>
<evidence type="ECO:0000313" key="19">
    <source>
        <dbReference type="Proteomes" id="UP000230557"/>
    </source>
</evidence>
<keyword evidence="9 15" id="KW-0658">Purine biosynthesis</keyword>
<dbReference type="GO" id="GO:0005524">
    <property type="term" value="F:ATP binding"/>
    <property type="evidence" value="ECO:0007669"/>
    <property type="project" value="UniProtKB-KW"/>
</dbReference>
<dbReference type="NCBIfam" id="TIGR00878">
    <property type="entry name" value="purM"/>
    <property type="match status" value="1"/>
</dbReference>
<evidence type="ECO:0000256" key="2">
    <source>
        <dbReference type="ARBA" id="ARBA00004686"/>
    </source>
</evidence>
<dbReference type="CDD" id="cd02196">
    <property type="entry name" value="PurM"/>
    <property type="match status" value="1"/>
</dbReference>
<protein>
    <recommendedName>
        <fullName evidence="5 15">Phosphoribosylformylglycinamidine cyclo-ligase</fullName>
        <ecNumber evidence="4 15">6.3.3.1</ecNumber>
    </recommendedName>
    <alternativeName>
        <fullName evidence="12 15">AIR synthase</fullName>
    </alternativeName>
    <alternativeName>
        <fullName evidence="13 15">AIRS</fullName>
    </alternativeName>
    <alternativeName>
        <fullName evidence="11 15">Phosphoribosyl-aminoimidazole synthetase</fullName>
    </alternativeName>
</protein>
<dbReference type="GO" id="GO:0005829">
    <property type="term" value="C:cytosol"/>
    <property type="evidence" value="ECO:0007669"/>
    <property type="project" value="TreeGrafter"/>
</dbReference>
<evidence type="ECO:0000256" key="12">
    <source>
        <dbReference type="ARBA" id="ARBA00032931"/>
    </source>
</evidence>
<gene>
    <name evidence="15" type="primary">purM</name>
    <name evidence="18" type="ORF">COT91_01380</name>
</gene>
<dbReference type="InterPro" id="IPR016188">
    <property type="entry name" value="PurM-like_N"/>
</dbReference>
<accession>A0A2H0VGF2</accession>
<evidence type="ECO:0000256" key="14">
    <source>
        <dbReference type="ARBA" id="ARBA00049057"/>
    </source>
</evidence>
<name>A0A2H0VGF2_9BACT</name>
<evidence type="ECO:0000256" key="15">
    <source>
        <dbReference type="HAMAP-Rule" id="MF_00741"/>
    </source>
</evidence>
<feature type="domain" description="PurM-like C-terminal" evidence="17">
    <location>
        <begin position="183"/>
        <end position="350"/>
    </location>
</feature>
<evidence type="ECO:0000256" key="9">
    <source>
        <dbReference type="ARBA" id="ARBA00022755"/>
    </source>
</evidence>
<evidence type="ECO:0000256" key="1">
    <source>
        <dbReference type="ARBA" id="ARBA00004496"/>
    </source>
</evidence>
<evidence type="ECO:0000256" key="7">
    <source>
        <dbReference type="ARBA" id="ARBA00022598"/>
    </source>
</evidence>
<evidence type="ECO:0000256" key="13">
    <source>
        <dbReference type="ARBA" id="ARBA00033093"/>
    </source>
</evidence>
<evidence type="ECO:0000256" key="5">
    <source>
        <dbReference type="ARBA" id="ARBA00020367"/>
    </source>
</evidence>
<evidence type="ECO:0000259" key="17">
    <source>
        <dbReference type="Pfam" id="PF02769"/>
    </source>
</evidence>
<dbReference type="Pfam" id="PF02769">
    <property type="entry name" value="AIRS_C"/>
    <property type="match status" value="1"/>
</dbReference>
<evidence type="ECO:0000256" key="6">
    <source>
        <dbReference type="ARBA" id="ARBA00022490"/>
    </source>
</evidence>
<dbReference type="EC" id="6.3.3.1" evidence="4 15"/>
<dbReference type="Proteomes" id="UP000230557">
    <property type="component" value="Unassembled WGS sequence"/>
</dbReference>
<comment type="pathway">
    <text evidence="2 15">Purine metabolism; IMP biosynthesis via de novo pathway; 5-amino-1-(5-phospho-D-ribosyl)imidazole from N(2)-formyl-N(1)-(5-phospho-D-ribosyl)glycinamide: step 2/2.</text>
</comment>
<dbReference type="InterPro" id="IPR010918">
    <property type="entry name" value="PurM-like_C_dom"/>
</dbReference>
<keyword evidence="10 15" id="KW-0067">ATP-binding</keyword>
<dbReference type="GO" id="GO:0004637">
    <property type="term" value="F:phosphoribosylamine-glycine ligase activity"/>
    <property type="evidence" value="ECO:0007669"/>
    <property type="project" value="TreeGrafter"/>
</dbReference>
<evidence type="ECO:0000256" key="11">
    <source>
        <dbReference type="ARBA" id="ARBA00031908"/>
    </source>
</evidence>
<dbReference type="SUPFAM" id="SSF56042">
    <property type="entry name" value="PurM C-terminal domain-like"/>
    <property type="match status" value="1"/>
</dbReference>
<keyword evidence="7 15" id="KW-0436">Ligase</keyword>
<dbReference type="EMBL" id="PFAJ01000017">
    <property type="protein sequence ID" value="PIR97439.1"/>
    <property type="molecule type" value="Genomic_DNA"/>
</dbReference>
<comment type="subcellular location">
    <subcellularLocation>
        <location evidence="1 15">Cytoplasm</location>
    </subcellularLocation>
</comment>
<dbReference type="UniPathway" id="UPA00074">
    <property type="reaction ID" value="UER00129"/>
</dbReference>
<dbReference type="PANTHER" id="PTHR10520:SF12">
    <property type="entry name" value="TRIFUNCTIONAL PURINE BIOSYNTHETIC PROTEIN ADENOSINE-3"/>
    <property type="match status" value="1"/>
</dbReference>
<organism evidence="18 19">
    <name type="scientific">Candidatus Doudnabacteria bacterium CG10_big_fil_rev_8_21_14_0_10_41_10</name>
    <dbReference type="NCBI Taxonomy" id="1974551"/>
    <lineage>
        <taxon>Bacteria</taxon>
        <taxon>Candidatus Doudnaibacteriota</taxon>
    </lineage>
</organism>
<dbReference type="GO" id="GO:0006189">
    <property type="term" value="P:'de novo' IMP biosynthetic process"/>
    <property type="evidence" value="ECO:0007669"/>
    <property type="project" value="UniProtKB-UniRule"/>
</dbReference>
<dbReference type="Gene3D" id="3.90.650.10">
    <property type="entry name" value="PurM-like C-terminal domain"/>
    <property type="match status" value="1"/>
</dbReference>
<dbReference type="InterPro" id="IPR036676">
    <property type="entry name" value="PurM-like_C_sf"/>
</dbReference>